<feature type="transmembrane region" description="Helical" evidence="1">
    <location>
        <begin position="281"/>
        <end position="302"/>
    </location>
</feature>
<keyword evidence="1" id="KW-1133">Transmembrane helix</keyword>
<name>A0A2M7RMX0_9BACT</name>
<dbReference type="Gene3D" id="3.40.33.10">
    <property type="entry name" value="CAP"/>
    <property type="match status" value="1"/>
</dbReference>
<dbReference type="InterPro" id="IPR014044">
    <property type="entry name" value="CAP_dom"/>
</dbReference>
<dbReference type="SUPFAM" id="SSF55797">
    <property type="entry name" value="PR-1-like"/>
    <property type="match status" value="1"/>
</dbReference>
<evidence type="ECO:0000313" key="3">
    <source>
        <dbReference type="EMBL" id="PIZ00829.1"/>
    </source>
</evidence>
<protein>
    <recommendedName>
        <fullName evidence="2">SCP domain-containing protein</fullName>
    </recommendedName>
</protein>
<evidence type="ECO:0000259" key="2">
    <source>
        <dbReference type="Pfam" id="PF00188"/>
    </source>
</evidence>
<sequence>MSMFKKIISKLQIVFIPCEANNERPIFLQSNFLPHFLIFLFLIKFIIVPFIIYFPETNFFADISKSVLIDLTNNERKQLGLNALKENTQLNQAALLKAQDILANNYFSHWSPQGKSPWHWFKKANYNYQAAGENLGIGFLDSSEVHQAWENSPAHKANLLNSQYQEIGIAILQGNFEGNKTTVVVQLFGTPQKQELRIINEERQEKKIIETTTTQEIAGTTTEKTESKGLVFGVMKFLSADYSNLCQKIAFYTLALVFLTLLLNILIHIKIQHPDLIYKTVFCVSLLFILALVDKTFIIQIIPHSFNIY</sequence>
<keyword evidence="1" id="KW-0812">Transmembrane</keyword>
<proteinExistence type="predicted"/>
<dbReference type="AlphaFoldDB" id="A0A2M7RMX0"/>
<dbReference type="PANTHER" id="PTHR31157">
    <property type="entry name" value="SCP DOMAIN-CONTAINING PROTEIN"/>
    <property type="match status" value="1"/>
</dbReference>
<dbReference type="PANTHER" id="PTHR31157:SF1">
    <property type="entry name" value="SCP DOMAIN-CONTAINING PROTEIN"/>
    <property type="match status" value="1"/>
</dbReference>
<gene>
    <name evidence="3" type="ORF">COY61_01475</name>
</gene>
<feature type="transmembrane region" description="Helical" evidence="1">
    <location>
        <begin position="32"/>
        <end position="54"/>
    </location>
</feature>
<organism evidence="3 4">
    <name type="scientific">bacterium (Candidatus Gribaldobacteria) CG_4_10_14_0_8_um_filter_33_9</name>
    <dbReference type="NCBI Taxonomy" id="2014266"/>
    <lineage>
        <taxon>Bacteria</taxon>
        <taxon>Candidatus Gribaldobacteria</taxon>
    </lineage>
</organism>
<comment type="caution">
    <text evidence="3">The sequence shown here is derived from an EMBL/GenBank/DDBJ whole genome shotgun (WGS) entry which is preliminary data.</text>
</comment>
<dbReference type="Pfam" id="PF00188">
    <property type="entry name" value="CAP"/>
    <property type="match status" value="1"/>
</dbReference>
<keyword evidence="1" id="KW-0472">Membrane</keyword>
<reference evidence="4" key="1">
    <citation type="submission" date="2017-09" db="EMBL/GenBank/DDBJ databases">
        <title>Depth-based differentiation of microbial function through sediment-hosted aquifers and enrichment of novel symbionts in the deep terrestrial subsurface.</title>
        <authorList>
            <person name="Probst A.J."/>
            <person name="Ladd B."/>
            <person name="Jarett J.K."/>
            <person name="Geller-Mcgrath D.E."/>
            <person name="Sieber C.M.K."/>
            <person name="Emerson J.B."/>
            <person name="Anantharaman K."/>
            <person name="Thomas B.C."/>
            <person name="Malmstrom R."/>
            <person name="Stieglmeier M."/>
            <person name="Klingl A."/>
            <person name="Woyke T."/>
            <person name="Ryan C.M."/>
            <person name="Banfield J.F."/>
        </authorList>
    </citation>
    <scope>NUCLEOTIDE SEQUENCE [LARGE SCALE GENOMIC DNA]</scope>
</reference>
<feature type="transmembrane region" description="Helical" evidence="1">
    <location>
        <begin position="249"/>
        <end position="269"/>
    </location>
</feature>
<evidence type="ECO:0000313" key="4">
    <source>
        <dbReference type="Proteomes" id="UP000229371"/>
    </source>
</evidence>
<dbReference type="InterPro" id="IPR035940">
    <property type="entry name" value="CAP_sf"/>
</dbReference>
<dbReference type="CDD" id="cd05379">
    <property type="entry name" value="CAP_bacterial"/>
    <property type="match status" value="1"/>
</dbReference>
<accession>A0A2M7RMX0</accession>
<feature type="domain" description="SCP" evidence="2">
    <location>
        <begin position="70"/>
        <end position="187"/>
    </location>
</feature>
<evidence type="ECO:0000256" key="1">
    <source>
        <dbReference type="SAM" id="Phobius"/>
    </source>
</evidence>
<dbReference type="Proteomes" id="UP000229371">
    <property type="component" value="Unassembled WGS sequence"/>
</dbReference>
<dbReference type="EMBL" id="PFMI01000038">
    <property type="protein sequence ID" value="PIZ00829.1"/>
    <property type="molecule type" value="Genomic_DNA"/>
</dbReference>